<dbReference type="AlphaFoldDB" id="A0A0H3N9I5"/>
<comment type="similarity">
    <text evidence="1">Belongs to the short-chain dehydrogenases/reductases (SDR) family.</text>
</comment>
<dbReference type="NCBIfam" id="NF005559">
    <property type="entry name" value="PRK07231.1"/>
    <property type="match status" value="1"/>
</dbReference>
<keyword evidence="3" id="KW-0443">Lipid metabolism</keyword>
<dbReference type="GO" id="GO:0016491">
    <property type="term" value="F:oxidoreductase activity"/>
    <property type="evidence" value="ECO:0007669"/>
    <property type="project" value="UniProtKB-KW"/>
</dbReference>
<dbReference type="Proteomes" id="UP000002068">
    <property type="component" value="Chromosome"/>
</dbReference>
<protein>
    <submittedName>
        <fullName evidence="4">Probable short chain dehydrogenase</fullName>
    </submittedName>
</protein>
<dbReference type="Pfam" id="PF13561">
    <property type="entry name" value="adh_short_C2"/>
    <property type="match status" value="1"/>
</dbReference>
<dbReference type="HOGENOM" id="CLU_010194_1_3_9"/>
<evidence type="ECO:0000256" key="2">
    <source>
        <dbReference type="ARBA" id="ARBA00023002"/>
    </source>
</evidence>
<organism evidence="4 5">
    <name type="scientific">Clostridioides difficile (strain CD196)</name>
    <name type="common">Peptoclostridium difficile</name>
    <dbReference type="NCBI Taxonomy" id="645462"/>
    <lineage>
        <taxon>Bacteria</taxon>
        <taxon>Bacillati</taxon>
        <taxon>Bacillota</taxon>
        <taxon>Clostridia</taxon>
        <taxon>Peptostreptococcales</taxon>
        <taxon>Peptostreptococcaceae</taxon>
        <taxon>Clostridioides</taxon>
    </lineage>
</organism>
<keyword evidence="3" id="KW-0753">Steroid metabolism</keyword>
<dbReference type="SUPFAM" id="SSF51735">
    <property type="entry name" value="NAD(P)-binding Rossmann-fold domains"/>
    <property type="match status" value="1"/>
</dbReference>
<accession>A0A0H3N9I5</accession>
<name>A0A0H3N9I5_CLODC</name>
<gene>
    <name evidence="4" type="ordered locus">CD196_2416</name>
</gene>
<proteinExistence type="inferred from homology"/>
<dbReference type="NCBIfam" id="NF009466">
    <property type="entry name" value="PRK12826.1-2"/>
    <property type="match status" value="1"/>
</dbReference>
<dbReference type="GO" id="GO:0008202">
    <property type="term" value="P:steroid metabolic process"/>
    <property type="evidence" value="ECO:0007669"/>
    <property type="project" value="UniProtKB-KW"/>
</dbReference>
<evidence type="ECO:0000256" key="1">
    <source>
        <dbReference type="ARBA" id="ARBA00006484"/>
    </source>
</evidence>
<keyword evidence="2" id="KW-0560">Oxidoreductase</keyword>
<dbReference type="PROSITE" id="PS00061">
    <property type="entry name" value="ADH_SHORT"/>
    <property type="match status" value="1"/>
</dbReference>
<dbReference type="InterPro" id="IPR020904">
    <property type="entry name" value="Sc_DH/Rdtase_CS"/>
</dbReference>
<dbReference type="NCBIfam" id="NF047420">
    <property type="entry name" value="EF_P_mod_YmfI"/>
    <property type="match status" value="1"/>
</dbReference>
<dbReference type="PANTHER" id="PTHR42879">
    <property type="entry name" value="3-OXOACYL-(ACYL-CARRIER-PROTEIN) REDUCTASE"/>
    <property type="match status" value="1"/>
</dbReference>
<evidence type="ECO:0000256" key="3">
    <source>
        <dbReference type="ARBA" id="ARBA00023221"/>
    </source>
</evidence>
<dbReference type="InterPro" id="IPR002347">
    <property type="entry name" value="SDR_fam"/>
</dbReference>
<dbReference type="KEGG" id="cdc:CD196_2416"/>
<dbReference type="PRINTS" id="PR00080">
    <property type="entry name" value="SDRFAMILY"/>
</dbReference>
<dbReference type="PRINTS" id="PR00081">
    <property type="entry name" value="GDHRDH"/>
</dbReference>
<evidence type="ECO:0000313" key="5">
    <source>
        <dbReference type="Proteomes" id="UP000002068"/>
    </source>
</evidence>
<dbReference type="EMBL" id="FN538970">
    <property type="protein sequence ID" value="CBA64631.1"/>
    <property type="molecule type" value="Genomic_DNA"/>
</dbReference>
<dbReference type="RefSeq" id="WP_009890791.1">
    <property type="nucleotide sequence ID" value="NC_013315.1"/>
</dbReference>
<dbReference type="PANTHER" id="PTHR42879:SF2">
    <property type="entry name" value="3-OXOACYL-[ACYL-CARRIER-PROTEIN] REDUCTASE FABG"/>
    <property type="match status" value="1"/>
</dbReference>
<reference evidence="4 5" key="1">
    <citation type="journal article" date="2009" name="Genome Biol.">
        <title>Comparative genome and phenotypic analysis of Clostridium difficile 027 strains provides insight into the evolution of a hypervirulent bacterium.</title>
        <authorList>
            <person name="Stabler R.A."/>
            <person name="He M."/>
            <person name="Dawson L."/>
            <person name="Martin M."/>
            <person name="Valiente E."/>
            <person name="Corton C."/>
            <person name="Lawley T.D."/>
            <person name="Sebaihia M."/>
            <person name="Quail M.A."/>
            <person name="Rose G."/>
            <person name="Gerding D.N."/>
            <person name="Gibert M."/>
            <person name="Popoff M.R."/>
            <person name="Parkhill J."/>
            <person name="Dougan G."/>
            <person name="Wren B.W."/>
        </authorList>
    </citation>
    <scope>NUCLEOTIDE SEQUENCE [LARGE SCALE GENOMIC DNA]</scope>
    <source>
        <strain evidence="4 5">CD196</strain>
    </source>
</reference>
<evidence type="ECO:0000313" key="4">
    <source>
        <dbReference type="EMBL" id="CBA64631.1"/>
    </source>
</evidence>
<dbReference type="FunFam" id="3.40.50.720:FF:000173">
    <property type="entry name" value="3-oxoacyl-[acyl-carrier protein] reductase"/>
    <property type="match status" value="1"/>
</dbReference>
<dbReference type="InterPro" id="IPR036291">
    <property type="entry name" value="NAD(P)-bd_dom_sf"/>
</dbReference>
<dbReference type="InterPro" id="IPR050259">
    <property type="entry name" value="SDR"/>
</dbReference>
<dbReference type="GO" id="GO:0032787">
    <property type="term" value="P:monocarboxylic acid metabolic process"/>
    <property type="evidence" value="ECO:0007669"/>
    <property type="project" value="UniProtKB-ARBA"/>
</dbReference>
<sequence length="245" mass="26736">MKKKTVLITGGARGIGKAMSKAFAKEGYNVLVNFNKSENEAKELYTILNEKNFSVKLFKADISNREDVENMVDYCIKEFGGLDVLVNNAGVSQDKLFTDITDEDWDNMMNINLKGSFYCSQVALKYMISEKKGNIINISSIWGISGASCEVHYSITKAGIIGMTKALAKEVGPSNIRVNSIAPGVINTDMLSGYNEEDIDALVEETPLMRLGTPEDIANCAIFLASDKSNFITGQVISPNGGFVI</sequence>
<dbReference type="Gene3D" id="3.40.50.720">
    <property type="entry name" value="NAD(P)-binding Rossmann-like Domain"/>
    <property type="match status" value="1"/>
</dbReference>